<dbReference type="Pfam" id="PF17971">
    <property type="entry name" value="LIFR_D2"/>
    <property type="match status" value="1"/>
</dbReference>
<comment type="caution">
    <text evidence="12">The sequence shown here is derived from an EMBL/GenBank/DDBJ whole genome shotgun (WGS) entry which is preliminary data.</text>
</comment>
<dbReference type="InterPro" id="IPR052672">
    <property type="entry name" value="Type1_Cytokine_Rcpt_Type2"/>
</dbReference>
<dbReference type="Gene3D" id="2.60.40.10">
    <property type="entry name" value="Immunoglobulins"/>
    <property type="match status" value="5"/>
</dbReference>
<name>A0AA47NZ54_MERPO</name>
<organism evidence="12 13">
    <name type="scientific">Merluccius polli</name>
    <name type="common">Benguela hake</name>
    <name type="synonym">Merluccius cadenati</name>
    <dbReference type="NCBI Taxonomy" id="89951"/>
    <lineage>
        <taxon>Eukaryota</taxon>
        <taxon>Metazoa</taxon>
        <taxon>Chordata</taxon>
        <taxon>Craniata</taxon>
        <taxon>Vertebrata</taxon>
        <taxon>Euteleostomi</taxon>
        <taxon>Actinopterygii</taxon>
        <taxon>Neopterygii</taxon>
        <taxon>Teleostei</taxon>
        <taxon>Neoteleostei</taxon>
        <taxon>Acanthomorphata</taxon>
        <taxon>Zeiogadaria</taxon>
        <taxon>Gadariae</taxon>
        <taxon>Gadiformes</taxon>
        <taxon>Gadoidei</taxon>
        <taxon>Merlucciidae</taxon>
        <taxon>Merluccius</taxon>
    </lineage>
</organism>
<dbReference type="InterPro" id="IPR040817">
    <property type="entry name" value="LIFR_D2"/>
</dbReference>
<evidence type="ECO:0000313" key="12">
    <source>
        <dbReference type="EMBL" id="KAK0142550.1"/>
    </source>
</evidence>
<sequence length="771" mass="85547">MLMGCEVDDVVAGGLRSDWFAVRCGSLGGLCEASVRRLLPNTRYSARVRCGLEGKTRGRWTHAVAFNTAYGVAQHAPQLSALPAEGFNTNQTIVVRWLSDQSRSPEEEEGRYEVQVNRTDIVHSVNVSVPPGPVGGDGVHAWEWTSPLPLECADHSVRIRRFCDDSVSSSWSQWETHYGLPSDPVNPRIFPSQRVTLAGTGRMFCCTPPPGAYITGMTIEQKSYDLISIGDRVKAINVTADRLTIPRQDFKRLLFTFPPDKPRNLSCETSDLKHIACRWDPGKEDYLWKKNKRKQTLYIDLLTPGGQDSIKCDKSSCGFPAVPGLEEYHISLLVSNPLGQQSARYSFNISDRVFPEVKLHSVRPGLTEVNVSWTIEEFLSPLDLLCEVQLDSEGPAVVVRCGSLGGHCEASVRRLLPNTRYSARVRCGLEGKTRGRWTHAVAFNTEPLADPDLWRRISQFSNNIRNVTLIWTLHMPGSAGRDFLLGYEIQMSQEGEKRTMWADKGQSQAEVSIGPGQCEVTVQAAFHNRSSKPAYIAIPPVGAGEQTVAEKRVSFSEFLSWTGDDSATCGYTVEWCILGKVPCALQWMKMPRGNASLLLNRRDYKDGYRYTFNIYGCTESGHKLLEIQTGYFQELRESCHGPVKAAASGRTCDQHFLRGDAGVALRRRGSRSPGVHHRLPGDRAGGLFNVTVPDPKTKRVTVPGLQEGCKYRLSLSALTKEGSGPDITTTVDTSQGHTHSRLVYMVMIPLLLGCAIILVTRGKREYSNSKH</sequence>
<comment type="similarity">
    <text evidence="2">Belongs to the type I cytokine receptor family. Type 2 subfamily.</text>
</comment>
<evidence type="ECO:0000256" key="10">
    <source>
        <dbReference type="SAM" id="Phobius"/>
    </source>
</evidence>
<protein>
    <submittedName>
        <fullName evidence="12">Leukemia inhibitory factor receptor</fullName>
    </submittedName>
</protein>
<keyword evidence="13" id="KW-1185">Reference proteome</keyword>
<dbReference type="InterPro" id="IPR013783">
    <property type="entry name" value="Ig-like_fold"/>
</dbReference>
<dbReference type="Pfam" id="PF25552">
    <property type="entry name" value="LIFR_D4"/>
    <property type="match status" value="1"/>
</dbReference>
<dbReference type="InterPro" id="IPR036116">
    <property type="entry name" value="FN3_sf"/>
</dbReference>
<comment type="subcellular location">
    <subcellularLocation>
        <location evidence="1">Membrane</location>
        <topology evidence="1">Single-pass type I membrane protein</topology>
    </subcellularLocation>
</comment>
<dbReference type="PANTHER" id="PTHR48423:SF1">
    <property type="entry name" value="INTERLEUKIN-27 RECEPTOR SUBUNIT ALPHA"/>
    <property type="match status" value="1"/>
</dbReference>
<keyword evidence="3 10" id="KW-0812">Transmembrane</keyword>
<evidence type="ECO:0000256" key="8">
    <source>
        <dbReference type="ARBA" id="ARBA00023170"/>
    </source>
</evidence>
<dbReference type="Proteomes" id="UP001174136">
    <property type="component" value="Unassembled WGS sequence"/>
</dbReference>
<keyword evidence="4" id="KW-0732">Signal</keyword>
<evidence type="ECO:0000313" key="13">
    <source>
        <dbReference type="Proteomes" id="UP001174136"/>
    </source>
</evidence>
<evidence type="ECO:0000256" key="1">
    <source>
        <dbReference type="ARBA" id="ARBA00004479"/>
    </source>
</evidence>
<keyword evidence="8 12" id="KW-0675">Receptor</keyword>
<dbReference type="EMBL" id="JAOPHQ010003556">
    <property type="protein sequence ID" value="KAK0142550.1"/>
    <property type="molecule type" value="Genomic_DNA"/>
</dbReference>
<keyword evidence="9" id="KW-0325">Glycoprotein</keyword>
<dbReference type="InterPro" id="IPR003961">
    <property type="entry name" value="FN3_dom"/>
</dbReference>
<dbReference type="PROSITE" id="PS50853">
    <property type="entry name" value="FN3"/>
    <property type="match status" value="1"/>
</dbReference>
<accession>A0AA47NZ54</accession>
<feature type="transmembrane region" description="Helical" evidence="10">
    <location>
        <begin position="742"/>
        <end position="760"/>
    </location>
</feature>
<evidence type="ECO:0000256" key="3">
    <source>
        <dbReference type="ARBA" id="ARBA00022692"/>
    </source>
</evidence>
<evidence type="ECO:0000259" key="11">
    <source>
        <dbReference type="PROSITE" id="PS50853"/>
    </source>
</evidence>
<evidence type="ECO:0000256" key="2">
    <source>
        <dbReference type="ARBA" id="ARBA00008921"/>
    </source>
</evidence>
<dbReference type="PANTHER" id="PTHR48423">
    <property type="entry name" value="INTERLEUKIN-27 RECEPTOR SUBUNIT ALPHA"/>
    <property type="match status" value="1"/>
</dbReference>
<keyword evidence="7 10" id="KW-0472">Membrane</keyword>
<dbReference type="CDD" id="cd00063">
    <property type="entry name" value="FN3"/>
    <property type="match status" value="1"/>
</dbReference>
<evidence type="ECO:0000256" key="6">
    <source>
        <dbReference type="ARBA" id="ARBA00022989"/>
    </source>
</evidence>
<evidence type="ECO:0000256" key="5">
    <source>
        <dbReference type="ARBA" id="ARBA00022737"/>
    </source>
</evidence>
<evidence type="ECO:0000256" key="4">
    <source>
        <dbReference type="ARBA" id="ARBA00022729"/>
    </source>
</evidence>
<feature type="domain" description="Fibronectin type-III" evidence="11">
    <location>
        <begin position="355"/>
        <end position="448"/>
    </location>
</feature>
<keyword evidence="5" id="KW-0677">Repeat</keyword>
<evidence type="ECO:0000256" key="7">
    <source>
        <dbReference type="ARBA" id="ARBA00023136"/>
    </source>
</evidence>
<evidence type="ECO:0000256" key="9">
    <source>
        <dbReference type="ARBA" id="ARBA00023180"/>
    </source>
</evidence>
<proteinExistence type="inferred from homology"/>
<keyword evidence="6 10" id="KW-1133">Transmembrane helix</keyword>
<dbReference type="GO" id="GO:0005886">
    <property type="term" value="C:plasma membrane"/>
    <property type="evidence" value="ECO:0007669"/>
    <property type="project" value="UniProtKB-ARBA"/>
</dbReference>
<dbReference type="SUPFAM" id="SSF49265">
    <property type="entry name" value="Fibronectin type III"/>
    <property type="match status" value="2"/>
</dbReference>
<gene>
    <name evidence="12" type="primary">LIFR_0</name>
    <name evidence="12" type="ORF">N1851_019525</name>
</gene>
<dbReference type="AlphaFoldDB" id="A0AA47NZ54"/>
<reference evidence="12" key="1">
    <citation type="journal article" date="2023" name="Front. Mar. Sci.">
        <title>A new Merluccius polli reference genome to investigate the effects of global change in West African waters.</title>
        <authorList>
            <person name="Mateo J.L."/>
            <person name="Blanco-Fernandez C."/>
            <person name="Garcia-Vazquez E."/>
            <person name="Machado-Schiaffino G."/>
        </authorList>
    </citation>
    <scope>NUCLEOTIDE SEQUENCE</scope>
    <source>
        <strain evidence="12">C29</strain>
        <tissue evidence="12">Fin</tissue>
    </source>
</reference>